<evidence type="ECO:0000313" key="2">
    <source>
        <dbReference type="EMBL" id="RDF04082.1"/>
    </source>
</evidence>
<name>A0A369ZHM6_HAEPH</name>
<comment type="caution">
    <text evidence="2">The sequence shown here is derived from an EMBL/GenBank/DDBJ whole genome shotgun (WGS) entry which is preliminary data.</text>
</comment>
<evidence type="ECO:0000256" key="1">
    <source>
        <dbReference type="SAM" id="SignalP"/>
    </source>
</evidence>
<evidence type="ECO:0000313" key="3">
    <source>
        <dbReference type="Proteomes" id="UP000253999"/>
    </source>
</evidence>
<organism evidence="2 3">
    <name type="scientific">Haemophilus parahaemolyticus</name>
    <dbReference type="NCBI Taxonomy" id="735"/>
    <lineage>
        <taxon>Bacteria</taxon>
        <taxon>Pseudomonadati</taxon>
        <taxon>Pseudomonadota</taxon>
        <taxon>Gammaproteobacteria</taxon>
        <taxon>Pasteurellales</taxon>
        <taxon>Pasteurellaceae</taxon>
        <taxon>Haemophilus</taxon>
    </lineage>
</organism>
<accession>A0A369ZHM6</accession>
<gene>
    <name evidence="2" type="ORF">DPV98_06085</name>
</gene>
<feature type="signal peptide" evidence="1">
    <location>
        <begin position="1"/>
        <end position="21"/>
    </location>
</feature>
<sequence>MKLLNWIALSTFIFNVSFAIAAPKNSEIKENQASYSMQNALTITTQEREMIIDQNGQALSQFKYKITNNTDKPMANIQWISVYVHNRQVVYSQDMQLDLENTLQPKQSLSLNLQIPFAKIEEKYRPAFLNTQEKIEVYKVARLIVFSDKTTLTEKE</sequence>
<dbReference type="RefSeq" id="WP_111313054.1">
    <property type="nucleotide sequence ID" value="NZ_QEQD01000005.1"/>
</dbReference>
<protein>
    <submittedName>
        <fullName evidence="2">Uncharacterized protein</fullName>
    </submittedName>
</protein>
<reference evidence="2 3" key="1">
    <citation type="submission" date="2018-05" db="EMBL/GenBank/DDBJ databases">
        <title>Draft Genome Sequences for a Diverse set of 7 Haemophilus Species.</title>
        <authorList>
            <person name="Nichols M."/>
            <person name="Topaz N."/>
            <person name="Wang X."/>
            <person name="Wang X."/>
            <person name="Boxrud D."/>
        </authorList>
    </citation>
    <scope>NUCLEOTIDE SEQUENCE [LARGE SCALE GENOMIC DNA]</scope>
    <source>
        <strain evidence="2 3">C2010039593</strain>
    </source>
</reference>
<feature type="chain" id="PRO_5016720370" evidence="1">
    <location>
        <begin position="22"/>
        <end position="156"/>
    </location>
</feature>
<dbReference type="STRING" id="735.B0185_01980"/>
<dbReference type="AlphaFoldDB" id="A0A369ZHM6"/>
<dbReference type="Proteomes" id="UP000253999">
    <property type="component" value="Unassembled WGS sequence"/>
</dbReference>
<proteinExistence type="predicted"/>
<keyword evidence="1" id="KW-0732">Signal</keyword>
<dbReference type="EMBL" id="QEQD01000005">
    <property type="protein sequence ID" value="RDF04082.1"/>
    <property type="molecule type" value="Genomic_DNA"/>
</dbReference>